<protein>
    <recommendedName>
        <fullName evidence="1">NAD(P)-binding domain-containing protein</fullName>
    </recommendedName>
</protein>
<sequence length="284" mass="30400">MTKYAITGVTGKFGQTAIKTLSQLRSNDEIVALARNTDKAKNLVPDGIEVRKGDYTDVASLTESLKGVDKLLFISSQPGGQVTREQQHLNVVKAAENAGVKFIAYTSFPHANTSTTPLAADHKATEAAIEKTGIKHSFLRNNWYLENEIASIKGALAGDSFVYSAADGRAGWALEREYAEAAAKVLVLDSPKDTYEFAGPSNTYADLAENVAQVSDHKFDVLSVSDADYTAGLESSGLDAGTAALVTSFQTLIRDGNLDENTDDLVTVLGHDLVTLPDAIKEIK</sequence>
<organism evidence="2 3">
    <name type="scientific">Paucilactobacillus suebicus DSM 5007 = KCTC 3549</name>
    <dbReference type="NCBI Taxonomy" id="1423807"/>
    <lineage>
        <taxon>Bacteria</taxon>
        <taxon>Bacillati</taxon>
        <taxon>Bacillota</taxon>
        <taxon>Bacilli</taxon>
        <taxon>Lactobacillales</taxon>
        <taxon>Lactobacillaceae</taxon>
        <taxon>Paucilactobacillus</taxon>
    </lineage>
</organism>
<dbReference type="InterPro" id="IPR036291">
    <property type="entry name" value="NAD(P)-bd_dom_sf"/>
</dbReference>
<comment type="caution">
    <text evidence="2">The sequence shown here is derived from an EMBL/GenBank/DDBJ whole genome shotgun (WGS) entry which is preliminary data.</text>
</comment>
<dbReference type="PATRIC" id="fig|1423807.3.peg.993"/>
<dbReference type="PANTHER" id="PTHR47129:SF1">
    <property type="entry name" value="NMRA-LIKE DOMAIN-CONTAINING PROTEIN"/>
    <property type="match status" value="1"/>
</dbReference>
<evidence type="ECO:0000313" key="2">
    <source>
        <dbReference type="EMBL" id="KRM11160.1"/>
    </source>
</evidence>
<dbReference type="OrthoDB" id="152510at2"/>
<feature type="domain" description="NAD(P)-binding" evidence="1">
    <location>
        <begin position="8"/>
        <end position="148"/>
    </location>
</feature>
<dbReference type="RefSeq" id="WP_010621849.1">
    <property type="nucleotide sequence ID" value="NZ_AZGF01000022.1"/>
</dbReference>
<accession>A0A0R1VZU9</accession>
<dbReference type="STRING" id="1423807.FD16_GL000976"/>
<evidence type="ECO:0000259" key="1">
    <source>
        <dbReference type="Pfam" id="PF13460"/>
    </source>
</evidence>
<dbReference type="CDD" id="cd05269">
    <property type="entry name" value="TMR_SDR_a"/>
    <property type="match status" value="1"/>
</dbReference>
<dbReference type="EMBL" id="AZGF01000022">
    <property type="protein sequence ID" value="KRM11160.1"/>
    <property type="molecule type" value="Genomic_DNA"/>
</dbReference>
<dbReference type="SUPFAM" id="SSF51735">
    <property type="entry name" value="NAD(P)-binding Rossmann-fold domains"/>
    <property type="match status" value="1"/>
</dbReference>
<dbReference type="AlphaFoldDB" id="A0A0R1VZU9"/>
<dbReference type="Gene3D" id="3.90.25.10">
    <property type="entry name" value="UDP-galactose 4-epimerase, domain 1"/>
    <property type="match status" value="1"/>
</dbReference>
<name>A0A0R1VZU9_9LACO</name>
<proteinExistence type="predicted"/>
<dbReference type="eggNOG" id="COG0702">
    <property type="taxonomic scope" value="Bacteria"/>
</dbReference>
<dbReference type="Gene3D" id="3.40.50.720">
    <property type="entry name" value="NAD(P)-binding Rossmann-like Domain"/>
    <property type="match status" value="1"/>
</dbReference>
<gene>
    <name evidence="2" type="ORF">FD16_GL000976</name>
</gene>
<keyword evidence="3" id="KW-1185">Reference proteome</keyword>
<reference evidence="2 3" key="1">
    <citation type="journal article" date="2015" name="Genome Announc.">
        <title>Expanding the biotechnology potential of lactobacilli through comparative genomics of 213 strains and associated genera.</title>
        <authorList>
            <person name="Sun Z."/>
            <person name="Harris H.M."/>
            <person name="McCann A."/>
            <person name="Guo C."/>
            <person name="Argimon S."/>
            <person name="Zhang W."/>
            <person name="Yang X."/>
            <person name="Jeffery I.B."/>
            <person name="Cooney J.C."/>
            <person name="Kagawa T.F."/>
            <person name="Liu W."/>
            <person name="Song Y."/>
            <person name="Salvetti E."/>
            <person name="Wrobel A."/>
            <person name="Rasinkangas P."/>
            <person name="Parkhill J."/>
            <person name="Rea M.C."/>
            <person name="O'Sullivan O."/>
            <person name="Ritari J."/>
            <person name="Douillard F.P."/>
            <person name="Paul Ross R."/>
            <person name="Yang R."/>
            <person name="Briner A.E."/>
            <person name="Felis G.E."/>
            <person name="de Vos W.M."/>
            <person name="Barrangou R."/>
            <person name="Klaenhammer T.R."/>
            <person name="Caufield P.W."/>
            <person name="Cui Y."/>
            <person name="Zhang H."/>
            <person name="O'Toole P.W."/>
        </authorList>
    </citation>
    <scope>NUCLEOTIDE SEQUENCE [LARGE SCALE GENOMIC DNA]</scope>
    <source>
        <strain evidence="2 3">DSM 5007</strain>
    </source>
</reference>
<dbReference type="InterPro" id="IPR052718">
    <property type="entry name" value="NmrA-type_oxidoreductase"/>
</dbReference>
<dbReference type="Proteomes" id="UP000051820">
    <property type="component" value="Unassembled WGS sequence"/>
</dbReference>
<evidence type="ECO:0000313" key="3">
    <source>
        <dbReference type="Proteomes" id="UP000051820"/>
    </source>
</evidence>
<dbReference type="Pfam" id="PF13460">
    <property type="entry name" value="NAD_binding_10"/>
    <property type="match status" value="1"/>
</dbReference>
<dbReference type="InterPro" id="IPR016040">
    <property type="entry name" value="NAD(P)-bd_dom"/>
</dbReference>
<dbReference type="PANTHER" id="PTHR47129">
    <property type="entry name" value="QUINONE OXIDOREDUCTASE 2"/>
    <property type="match status" value="1"/>
</dbReference>